<dbReference type="InterPro" id="IPR001679">
    <property type="entry name" value="DNA_ligase"/>
</dbReference>
<dbReference type="RefSeq" id="WP_015396443.1">
    <property type="nucleotide sequence ID" value="NC_020294.1"/>
</dbReference>
<evidence type="ECO:0000256" key="16">
    <source>
        <dbReference type="RuleBase" id="RU000618"/>
    </source>
</evidence>
<evidence type="ECO:0000256" key="14">
    <source>
        <dbReference type="ARBA" id="ARBA00060881"/>
    </source>
</evidence>
<feature type="binding site" evidence="15">
    <location>
        <begin position="101"/>
        <end position="102"/>
    </location>
    <ligand>
        <name>NAD(+)</name>
        <dbReference type="ChEBI" id="CHEBI:57540"/>
    </ligand>
</feature>
<dbReference type="GO" id="GO:0046872">
    <property type="term" value="F:metal ion binding"/>
    <property type="evidence" value="ECO:0007669"/>
    <property type="project" value="UniProtKB-KW"/>
</dbReference>
<keyword evidence="5 15" id="KW-0235">DNA replication</keyword>
<dbReference type="PATRIC" id="fig|1208919.3.peg.472"/>
<dbReference type="AlphaFoldDB" id="M1LMT1"/>
<dbReference type="InterPro" id="IPR041663">
    <property type="entry name" value="DisA/LigA_HHH"/>
</dbReference>
<dbReference type="Gene3D" id="6.20.10.30">
    <property type="match status" value="1"/>
</dbReference>
<dbReference type="SUPFAM" id="SSF50249">
    <property type="entry name" value="Nucleic acid-binding proteins"/>
    <property type="match status" value="1"/>
</dbReference>
<evidence type="ECO:0000256" key="4">
    <source>
        <dbReference type="ARBA" id="ARBA00022598"/>
    </source>
</evidence>
<dbReference type="PROSITE" id="PS50172">
    <property type="entry name" value="BRCT"/>
    <property type="match status" value="1"/>
</dbReference>
<dbReference type="SUPFAM" id="SSF47781">
    <property type="entry name" value="RuvA domain 2-like"/>
    <property type="match status" value="1"/>
</dbReference>
<dbReference type="GO" id="GO:0006260">
    <property type="term" value="P:DNA replication"/>
    <property type="evidence" value="ECO:0007669"/>
    <property type="project" value="UniProtKB-KW"/>
</dbReference>
<dbReference type="PIRSF" id="PIRSF001604">
    <property type="entry name" value="LigA"/>
    <property type="match status" value="1"/>
</dbReference>
<dbReference type="Gene3D" id="3.30.470.30">
    <property type="entry name" value="DNA ligase/mRNA capping enzyme"/>
    <property type="match status" value="1"/>
</dbReference>
<dbReference type="KEGG" id="kde:CDSE_0768"/>
<dbReference type="GO" id="GO:0006281">
    <property type="term" value="P:DNA repair"/>
    <property type="evidence" value="ECO:0007669"/>
    <property type="project" value="UniProtKB-KW"/>
</dbReference>
<comment type="similarity">
    <text evidence="14 15">Belongs to the NAD-dependent DNA ligase family. LigA subfamily.</text>
</comment>
<dbReference type="eggNOG" id="COG0272">
    <property type="taxonomic scope" value="Bacteria"/>
</dbReference>
<feature type="binding site" evidence="15">
    <location>
        <position position="452"/>
    </location>
    <ligand>
        <name>Zn(2+)</name>
        <dbReference type="ChEBI" id="CHEBI:29105"/>
    </ligand>
</feature>
<dbReference type="SUPFAM" id="SSF52113">
    <property type="entry name" value="BRCT domain"/>
    <property type="match status" value="1"/>
</dbReference>
<keyword evidence="7 15" id="KW-0227">DNA damage</keyword>
<dbReference type="InterPro" id="IPR013840">
    <property type="entry name" value="DNAligase_N"/>
</dbReference>
<dbReference type="InterPro" id="IPR033136">
    <property type="entry name" value="DNA_ligase_CS"/>
</dbReference>
<dbReference type="Pfam" id="PF03119">
    <property type="entry name" value="DNA_ligase_ZBD"/>
    <property type="match status" value="1"/>
</dbReference>
<comment type="function">
    <text evidence="1 15">DNA ligase that catalyzes the formation of phosphodiester linkages between 5'-phosphoryl and 3'-hydroxyl groups in double-stranded DNA using NAD as a coenzyme and as the energy source for the reaction. It is essential for DNA replication and repair of damaged DNA.</text>
</comment>
<dbReference type="PANTHER" id="PTHR23389:SF9">
    <property type="entry name" value="DNA LIGASE"/>
    <property type="match status" value="1"/>
</dbReference>
<dbReference type="Pfam" id="PF01653">
    <property type="entry name" value="DNA_ligase_aden"/>
    <property type="match status" value="1"/>
</dbReference>
<dbReference type="HAMAP" id="MF_01588">
    <property type="entry name" value="DNA_ligase_A"/>
    <property type="match status" value="1"/>
</dbReference>
<evidence type="ECO:0000256" key="2">
    <source>
        <dbReference type="ARBA" id="ARBA00012722"/>
    </source>
</evidence>
<accession>M1LMT1</accession>
<keyword evidence="10 15" id="KW-0520">NAD</keyword>
<evidence type="ECO:0000256" key="15">
    <source>
        <dbReference type="HAMAP-Rule" id="MF_01588"/>
    </source>
</evidence>
<dbReference type="Gene3D" id="2.40.50.140">
    <property type="entry name" value="Nucleic acid-binding proteins"/>
    <property type="match status" value="1"/>
</dbReference>
<evidence type="ECO:0000256" key="13">
    <source>
        <dbReference type="ARBA" id="ARBA00034005"/>
    </source>
</evidence>
<feature type="binding site" evidence="15">
    <location>
        <position position="355"/>
    </location>
    <ligand>
        <name>NAD(+)</name>
        <dbReference type="ChEBI" id="CHEBI:57540"/>
    </ligand>
</feature>
<evidence type="ECO:0000256" key="3">
    <source>
        <dbReference type="ARBA" id="ARBA00013308"/>
    </source>
</evidence>
<dbReference type="EC" id="6.5.1.2" evidence="2 15"/>
<dbReference type="SMART" id="SM00292">
    <property type="entry name" value="BRCT"/>
    <property type="match status" value="1"/>
</dbReference>
<evidence type="ECO:0000256" key="7">
    <source>
        <dbReference type="ARBA" id="ARBA00022763"/>
    </source>
</evidence>
<dbReference type="Pfam" id="PF12826">
    <property type="entry name" value="HHH_2"/>
    <property type="match status" value="1"/>
</dbReference>
<feature type="active site" description="N6-AMP-lysine intermediate" evidence="15">
    <location>
        <position position="141"/>
    </location>
</feature>
<comment type="catalytic activity">
    <reaction evidence="13 15 16">
        <text>NAD(+) + (deoxyribonucleotide)n-3'-hydroxyl + 5'-phospho-(deoxyribonucleotide)m = (deoxyribonucleotide)n+m + AMP + beta-nicotinamide D-nucleotide.</text>
        <dbReference type="EC" id="6.5.1.2"/>
    </reaction>
</comment>
<evidence type="ECO:0000256" key="10">
    <source>
        <dbReference type="ARBA" id="ARBA00023027"/>
    </source>
</evidence>
<feature type="binding site" evidence="15">
    <location>
        <position position="449"/>
    </location>
    <ligand>
        <name>Zn(2+)</name>
        <dbReference type="ChEBI" id="CHEBI:29105"/>
    </ligand>
</feature>
<dbReference type="CDD" id="cd17748">
    <property type="entry name" value="BRCT_DNA_ligase_like"/>
    <property type="match status" value="1"/>
</dbReference>
<protein>
    <recommendedName>
        <fullName evidence="3 15">DNA ligase</fullName>
        <ecNumber evidence="2 15">6.5.1.2</ecNumber>
    </recommendedName>
    <alternativeName>
        <fullName evidence="15">Polydeoxyribonucleotide synthase [NAD(+)]</fullName>
    </alternativeName>
</protein>
<evidence type="ECO:0000313" key="19">
    <source>
        <dbReference type="Proteomes" id="UP000011547"/>
    </source>
</evidence>
<dbReference type="Gene3D" id="1.10.287.610">
    <property type="entry name" value="Helix hairpin bin"/>
    <property type="match status" value="1"/>
</dbReference>
<dbReference type="NCBIfam" id="NF005932">
    <property type="entry name" value="PRK07956.1"/>
    <property type="match status" value="1"/>
</dbReference>
<keyword evidence="4 15" id="KW-0436">Ligase</keyword>
<evidence type="ECO:0000256" key="11">
    <source>
        <dbReference type="ARBA" id="ARBA00023204"/>
    </source>
</evidence>
<feature type="binding site" evidence="15">
    <location>
        <position position="139"/>
    </location>
    <ligand>
        <name>NAD(+)</name>
        <dbReference type="ChEBI" id="CHEBI:57540"/>
    </ligand>
</feature>
<keyword evidence="12 15" id="KW-0464">Manganese</keyword>
<dbReference type="Pfam" id="PF00533">
    <property type="entry name" value="BRCT"/>
    <property type="match status" value="1"/>
</dbReference>
<comment type="cofactor">
    <cofactor evidence="15">
        <name>Mg(2+)</name>
        <dbReference type="ChEBI" id="CHEBI:18420"/>
    </cofactor>
    <cofactor evidence="15">
        <name>Mn(2+)</name>
        <dbReference type="ChEBI" id="CHEBI:29035"/>
    </cofactor>
</comment>
<dbReference type="Gene3D" id="3.40.50.10190">
    <property type="entry name" value="BRCT domain"/>
    <property type="match status" value="1"/>
</dbReference>
<dbReference type="EMBL" id="CP003803">
    <property type="protein sequence ID" value="AGF47032.1"/>
    <property type="molecule type" value="Genomic_DNA"/>
</dbReference>
<keyword evidence="6 15" id="KW-0479">Metal-binding</keyword>
<evidence type="ECO:0000313" key="18">
    <source>
        <dbReference type="EMBL" id="AGF47032.1"/>
    </source>
</evidence>
<dbReference type="PANTHER" id="PTHR23389">
    <property type="entry name" value="CHROMOSOME TRANSMISSION FIDELITY FACTOR 18"/>
    <property type="match status" value="1"/>
</dbReference>
<dbReference type="SMART" id="SM00532">
    <property type="entry name" value="LIGANc"/>
    <property type="match status" value="1"/>
</dbReference>
<gene>
    <name evidence="15" type="primary">ligA</name>
    <name evidence="18" type="ORF">CDSE_0768</name>
</gene>
<dbReference type="CDD" id="cd00114">
    <property type="entry name" value="LIGANc"/>
    <property type="match status" value="1"/>
</dbReference>
<evidence type="ECO:0000259" key="17">
    <source>
        <dbReference type="PROSITE" id="PS50172"/>
    </source>
</evidence>
<feature type="binding site" evidence="15">
    <location>
        <position position="473"/>
    </location>
    <ligand>
        <name>Zn(2+)</name>
        <dbReference type="ChEBI" id="CHEBI:29105"/>
    </ligand>
</feature>
<feature type="binding site" evidence="15">
    <location>
        <position position="331"/>
    </location>
    <ligand>
        <name>NAD(+)</name>
        <dbReference type="ChEBI" id="CHEBI:57540"/>
    </ligand>
</feature>
<evidence type="ECO:0000256" key="5">
    <source>
        <dbReference type="ARBA" id="ARBA00022705"/>
    </source>
</evidence>
<dbReference type="InterPro" id="IPR010994">
    <property type="entry name" value="RuvA_2-like"/>
</dbReference>
<evidence type="ECO:0000256" key="9">
    <source>
        <dbReference type="ARBA" id="ARBA00022842"/>
    </source>
</evidence>
<sequence length="713" mass="80163">MVLKQVVIVPKEFLDKNDIEFNFIKNKVLSLRKEIDKHNIAYYVYDSPTIDDLEYDSLMDQLVKLESSYPSLINNNSPTQRVGSKPSLSFKQVKHSIPMLSLSNAFQDTNIISFDNRLKSFLFNYELINMEDNIDYFCDLKLDGLAVNLRYEKGCLVSASTRGDGYIGEDVTANIRTIKSIPLFIHDSVPDVLEVRGEIFMNHKDFQRLNDYQRLNGNKTFMNPRNAAAGSLRSLDPVLSASRKLNFFAYGWGEITGITDNLRKYSNSDHQTDLHSSYHSSMLNWISSLGFPINSQYHRVVNNVNEMIEYYSEINILRDSLPYDIDGVVYKVNSLYFQDLIGYSSRAPRFALAHKFSPEESVTQLTDINIQVGRTGAITPVACLNPVIVGGANISSATLHNENEIIRKDLRIGDFVRVRRAGDVIPEIIGPVLELRSQDVIFFKMPTLCPVCKSKLSKIDGESVIRCTGGLYCSAQLKQRLLHAVGRKALNIVGLGDVLINKLVDSNIVRSLADIYDLNIELLLRIENIAIKSATNLMESIKKSRHPKLDKFLFALGIRHVGEMTAFAIAKRFISLDSVINCSLDDLMTIPDIGHKVASSVNIFFSEPQNIDLIRLLENRGLEPESFVVESNNLKPLDGKTFVITGKLKNLSRENIKKYIIENGGKVVNSISSSTNYLLSGEDPGSKLIKAKEANVTIINEDDLLSLVERINI</sequence>
<reference evidence="18 19" key="1">
    <citation type="journal article" date="2013" name="Genome Biol. Evol.">
        <title>Genome evolution and phylogenomic analysis of candidatus kinetoplastibacterium, the betaproteobacterial endosymbionts of strigomonas and angomonas.</title>
        <authorList>
            <person name="Alves J.M."/>
            <person name="Serrano M.G."/>
            <person name="Maia da Silva F."/>
            <person name="Voegtly L.J."/>
            <person name="Matveyev A.V."/>
            <person name="Teixeira M.M."/>
            <person name="Camargo E.P."/>
            <person name="Buck G.A."/>
        </authorList>
    </citation>
    <scope>NUCLEOTIDE SEQUENCE [LARGE SCALE GENOMIC DNA]</scope>
    <source>
        <strain evidence="18 19">TCC079E</strain>
    </source>
</reference>
<keyword evidence="8 15" id="KW-0862">Zinc</keyword>
<keyword evidence="9 15" id="KW-0460">Magnesium</keyword>
<dbReference type="InterPro" id="IPR012340">
    <property type="entry name" value="NA-bd_OB-fold"/>
</dbReference>
<evidence type="ECO:0000256" key="6">
    <source>
        <dbReference type="ARBA" id="ARBA00022723"/>
    </source>
</evidence>
<dbReference type="InterPro" id="IPR013839">
    <property type="entry name" value="DNAligase_adenylation"/>
</dbReference>
<feature type="domain" description="BRCT" evidence="17">
    <location>
        <begin position="632"/>
        <end position="713"/>
    </location>
</feature>
<dbReference type="GO" id="GO:0003911">
    <property type="term" value="F:DNA ligase (NAD+) activity"/>
    <property type="evidence" value="ECO:0007669"/>
    <property type="project" value="UniProtKB-UniRule"/>
</dbReference>
<dbReference type="OrthoDB" id="9759736at2"/>
<dbReference type="NCBIfam" id="TIGR00575">
    <property type="entry name" value="dnlj"/>
    <property type="match status" value="1"/>
</dbReference>
<keyword evidence="11 15" id="KW-0234">DNA repair</keyword>
<dbReference type="PROSITE" id="PS01056">
    <property type="entry name" value="DNA_LIGASE_N2"/>
    <property type="match status" value="1"/>
</dbReference>
<feature type="binding site" evidence="15">
    <location>
        <position position="198"/>
    </location>
    <ligand>
        <name>NAD(+)</name>
        <dbReference type="ChEBI" id="CHEBI:57540"/>
    </ligand>
</feature>
<dbReference type="HOGENOM" id="CLU_007764_2_1_4"/>
<feature type="binding site" evidence="15">
    <location>
        <position position="162"/>
    </location>
    <ligand>
        <name>NAD(+)</name>
        <dbReference type="ChEBI" id="CHEBI:57540"/>
    </ligand>
</feature>
<comment type="caution">
    <text evidence="15">Lacks conserved residue(s) required for the propagation of feature annotation.</text>
</comment>
<dbReference type="InterPro" id="IPR004149">
    <property type="entry name" value="Znf_DNAligase_C4"/>
</dbReference>
<organism evidence="18 19">
    <name type="scientific">Candidatus Kinetoplastidibacterium desouzai TCC079E</name>
    <dbReference type="NCBI Taxonomy" id="1208919"/>
    <lineage>
        <taxon>Bacteria</taxon>
        <taxon>Pseudomonadati</taxon>
        <taxon>Pseudomonadota</taxon>
        <taxon>Betaproteobacteria</taxon>
        <taxon>Candidatus Kinetoplastidibacterium</taxon>
    </lineage>
</organism>
<dbReference type="PROSITE" id="PS01055">
    <property type="entry name" value="DNA_LIGASE_N1"/>
    <property type="match status" value="1"/>
</dbReference>
<evidence type="ECO:0000256" key="1">
    <source>
        <dbReference type="ARBA" id="ARBA00004067"/>
    </source>
</evidence>
<dbReference type="Gene3D" id="1.10.150.20">
    <property type="entry name" value="5' to 3' exonuclease, C-terminal subdomain"/>
    <property type="match status" value="2"/>
</dbReference>
<dbReference type="InterPro" id="IPR018239">
    <property type="entry name" value="DNA_ligase_AS"/>
</dbReference>
<feature type="binding site" evidence="15">
    <location>
        <begin position="52"/>
        <end position="56"/>
    </location>
    <ligand>
        <name>NAD(+)</name>
        <dbReference type="ChEBI" id="CHEBI:57540"/>
    </ligand>
</feature>
<dbReference type="Proteomes" id="UP000011547">
    <property type="component" value="Chromosome"/>
</dbReference>
<dbReference type="Pfam" id="PF03120">
    <property type="entry name" value="OB_DNA_ligase"/>
    <property type="match status" value="1"/>
</dbReference>
<dbReference type="InterPro" id="IPR001357">
    <property type="entry name" value="BRCT_dom"/>
</dbReference>
<dbReference type="STRING" id="1208919.CDSE_0768"/>
<keyword evidence="19" id="KW-1185">Reference proteome</keyword>
<dbReference type="InterPro" id="IPR004150">
    <property type="entry name" value="NAD_DNA_ligase_OB"/>
</dbReference>
<dbReference type="SUPFAM" id="SSF56091">
    <property type="entry name" value="DNA ligase/mRNA capping enzyme, catalytic domain"/>
    <property type="match status" value="1"/>
</dbReference>
<name>M1LMT1_9PROT</name>
<evidence type="ECO:0000256" key="12">
    <source>
        <dbReference type="ARBA" id="ARBA00023211"/>
    </source>
</evidence>
<evidence type="ECO:0000256" key="8">
    <source>
        <dbReference type="ARBA" id="ARBA00022833"/>
    </source>
</evidence>
<dbReference type="InterPro" id="IPR036420">
    <property type="entry name" value="BRCT_dom_sf"/>
</dbReference>
<dbReference type="FunFam" id="2.40.50.140:FF:000012">
    <property type="entry name" value="DNA ligase"/>
    <property type="match status" value="1"/>
</dbReference>
<proteinExistence type="inferred from homology"/>